<protein>
    <recommendedName>
        <fullName evidence="3">DUF4262 domain-containing protein</fullName>
    </recommendedName>
</protein>
<dbReference type="AlphaFoldDB" id="D0L2I6"/>
<evidence type="ECO:0008006" key="3">
    <source>
        <dbReference type="Google" id="ProtNLM"/>
    </source>
</evidence>
<dbReference type="OrthoDB" id="511192at2"/>
<dbReference type="eggNOG" id="ENOG50334T2">
    <property type="taxonomic scope" value="Bacteria"/>
</dbReference>
<dbReference type="EMBL" id="CP001802">
    <property type="protein sequence ID" value="ACY22889.1"/>
    <property type="molecule type" value="Genomic_DNA"/>
</dbReference>
<name>D0L2I6_GORB4</name>
<dbReference type="HOGENOM" id="CLU_1324834_0_0_11"/>
<dbReference type="KEGG" id="gbr:Gbro_3705"/>
<sequence length="201" mass="22407">MSDHAAAIRGLPRWHPNPYIRSAIETIRRDGWQVTAVDTVCACSSVGCSRPDCAFAYTAGLTLHGIPELAVYGLPSNTSRALLNELAGLLHQHDWRTLVHSHTEVTSRTMAAPVRLIEAIDTDDMLMANLLFADSPALQVVWPDDNGHYPWQDEYTLLPLHQPLKGIEDPTAGYRRTLRVITTERGPDRALPRTARRMKGH</sequence>
<organism evidence="1 2">
    <name type="scientific">Gordonia bronchialis (strain ATCC 25592 / DSM 43247 / BCRC 13721 / JCM 3198 / KCTC 3076 / NBRC 16047 / NCTC 10667)</name>
    <name type="common">Rhodococcus bronchialis</name>
    <dbReference type="NCBI Taxonomy" id="526226"/>
    <lineage>
        <taxon>Bacteria</taxon>
        <taxon>Bacillati</taxon>
        <taxon>Actinomycetota</taxon>
        <taxon>Actinomycetes</taxon>
        <taxon>Mycobacteriales</taxon>
        <taxon>Gordoniaceae</taxon>
        <taxon>Gordonia</taxon>
    </lineage>
</organism>
<reference evidence="2" key="1">
    <citation type="submission" date="2009-10" db="EMBL/GenBank/DDBJ databases">
        <title>The complete chromosome of Gordonia bronchialis DSM 43247.</title>
        <authorList>
            <consortium name="US DOE Joint Genome Institute (JGI-PGF)"/>
            <person name="Lucas S."/>
            <person name="Copeland A."/>
            <person name="Lapidus A."/>
            <person name="Glavina del Rio T."/>
            <person name="Dalin E."/>
            <person name="Tice H."/>
            <person name="Bruce D."/>
            <person name="Goodwin L."/>
            <person name="Pitluck S."/>
            <person name="Kyrpides N."/>
            <person name="Mavromatis K."/>
            <person name="Ivanova N."/>
            <person name="Ovchinnikova G."/>
            <person name="Saunders E."/>
            <person name="Brettin T."/>
            <person name="Detter J.C."/>
            <person name="Han C."/>
            <person name="Larimer F."/>
            <person name="Land M."/>
            <person name="Hauser L."/>
            <person name="Markowitz V."/>
            <person name="Cheng J.-F."/>
            <person name="Hugenholtz P."/>
            <person name="Woyke T."/>
            <person name="Wu D."/>
            <person name="Jando M."/>
            <person name="Schneider S."/>
            <person name="Goeker M."/>
            <person name="Klenk H.-P."/>
            <person name="Eisen J.A."/>
        </authorList>
    </citation>
    <scope>NUCLEOTIDE SEQUENCE [LARGE SCALE GENOMIC DNA]</scope>
    <source>
        <strain evidence="2">ATCC 25592 / DSM 43247 / BCRC 13721 / JCM 3198 / KCTC 3076 / NBRC 16047 / NCTC 10667</strain>
    </source>
</reference>
<keyword evidence="2" id="KW-1185">Reference proteome</keyword>
<gene>
    <name evidence="1" type="ordered locus">Gbro_3705</name>
</gene>
<proteinExistence type="predicted"/>
<dbReference type="Proteomes" id="UP000001219">
    <property type="component" value="Chromosome"/>
</dbReference>
<dbReference type="Pfam" id="PF14081">
    <property type="entry name" value="DUF4262"/>
    <property type="match status" value="1"/>
</dbReference>
<dbReference type="RefSeq" id="WP_012835396.1">
    <property type="nucleotide sequence ID" value="NC_013441.1"/>
</dbReference>
<dbReference type="InterPro" id="IPR025358">
    <property type="entry name" value="DUF4262"/>
</dbReference>
<dbReference type="STRING" id="526226.Gbro_3705"/>
<evidence type="ECO:0000313" key="2">
    <source>
        <dbReference type="Proteomes" id="UP000001219"/>
    </source>
</evidence>
<reference evidence="1 2" key="2">
    <citation type="journal article" date="2010" name="Stand. Genomic Sci.">
        <title>Complete genome sequence of Gordonia bronchialis type strain (3410).</title>
        <authorList>
            <person name="Ivanova N."/>
            <person name="Sikorski J."/>
            <person name="Jando M."/>
            <person name="Lapidus A."/>
            <person name="Nolan M."/>
            <person name="Lucas S."/>
            <person name="Del Rio T.G."/>
            <person name="Tice H."/>
            <person name="Copeland A."/>
            <person name="Cheng J.F."/>
            <person name="Chen F."/>
            <person name="Bruce D."/>
            <person name="Goodwin L."/>
            <person name="Pitluck S."/>
            <person name="Mavromatis K."/>
            <person name="Ovchinnikova G."/>
            <person name="Pati A."/>
            <person name="Chen A."/>
            <person name="Palaniappan K."/>
            <person name="Land M."/>
            <person name="Hauser L."/>
            <person name="Chang Y.J."/>
            <person name="Jeffries C.D."/>
            <person name="Chain P."/>
            <person name="Saunders E."/>
            <person name="Han C."/>
            <person name="Detter J.C."/>
            <person name="Brettin T."/>
            <person name="Rohde M."/>
            <person name="Goker M."/>
            <person name="Bristow J."/>
            <person name="Eisen J.A."/>
            <person name="Markowitz V."/>
            <person name="Hugenholtz P."/>
            <person name="Klenk H.P."/>
            <person name="Kyrpides N.C."/>
        </authorList>
    </citation>
    <scope>NUCLEOTIDE SEQUENCE [LARGE SCALE GENOMIC DNA]</scope>
    <source>
        <strain evidence="2">ATCC 25592 / DSM 43247 / BCRC 13721 / JCM 3198 / KCTC 3076 / NBRC 16047 / NCTC 10667</strain>
    </source>
</reference>
<evidence type="ECO:0000313" key="1">
    <source>
        <dbReference type="EMBL" id="ACY22889.1"/>
    </source>
</evidence>
<accession>D0L2I6</accession>